<dbReference type="eggNOG" id="COG1984">
    <property type="taxonomic scope" value="Bacteria"/>
</dbReference>
<dbReference type="Pfam" id="PF02626">
    <property type="entry name" value="CT_A_B"/>
    <property type="match status" value="1"/>
</dbReference>
<comment type="caution">
    <text evidence="5">The sequence shown here is derived from an EMBL/GenBank/DDBJ whole genome shotgun (WGS) entry which is preliminary data.</text>
</comment>
<evidence type="ECO:0000256" key="2">
    <source>
        <dbReference type="ARBA" id="ARBA00022801"/>
    </source>
</evidence>
<protein>
    <submittedName>
        <fullName evidence="5">Carboxylase</fullName>
    </submittedName>
</protein>
<accession>V8QT71</accession>
<dbReference type="NCBIfam" id="TIGR00724">
    <property type="entry name" value="urea_amlyse_rel"/>
    <property type="match status" value="1"/>
</dbReference>
<dbReference type="PANTHER" id="PTHR43309:SF5">
    <property type="entry name" value="5-OXOPROLINASE SUBUNIT C"/>
    <property type="match status" value="1"/>
</dbReference>
<dbReference type="InterPro" id="IPR003778">
    <property type="entry name" value="CT_A_B"/>
</dbReference>
<name>V8QT71_9BURK</name>
<keyword evidence="2" id="KW-0378">Hydrolase</keyword>
<dbReference type="Proteomes" id="UP000018733">
    <property type="component" value="Unassembled WGS sequence"/>
</dbReference>
<dbReference type="EMBL" id="AYXT01000009">
    <property type="protein sequence ID" value="ETF03146.1"/>
    <property type="molecule type" value="Genomic_DNA"/>
</dbReference>
<dbReference type="GO" id="GO:0016787">
    <property type="term" value="F:hydrolase activity"/>
    <property type="evidence" value="ECO:0007669"/>
    <property type="project" value="UniProtKB-KW"/>
</dbReference>
<dbReference type="STRING" id="1424334.W822_10095"/>
<dbReference type="SMART" id="SM00797">
    <property type="entry name" value="AHS2"/>
    <property type="match status" value="1"/>
</dbReference>
<dbReference type="HOGENOM" id="CLU_028967_0_0_4"/>
<evidence type="ECO:0000313" key="5">
    <source>
        <dbReference type="EMBL" id="ETF03146.1"/>
    </source>
</evidence>
<evidence type="ECO:0000259" key="4">
    <source>
        <dbReference type="SMART" id="SM00797"/>
    </source>
</evidence>
<dbReference type="Gene3D" id="2.40.100.10">
    <property type="entry name" value="Cyclophilin-like"/>
    <property type="match status" value="1"/>
</dbReference>
<dbReference type="PANTHER" id="PTHR43309">
    <property type="entry name" value="5-OXOPROLINASE SUBUNIT C"/>
    <property type="match status" value="1"/>
</dbReference>
<keyword evidence="3" id="KW-0067">ATP-binding</keyword>
<evidence type="ECO:0000313" key="6">
    <source>
        <dbReference type="Proteomes" id="UP000018733"/>
    </source>
</evidence>
<dbReference type="InterPro" id="IPR029000">
    <property type="entry name" value="Cyclophilin-like_dom_sf"/>
</dbReference>
<reference evidence="5 6" key="1">
    <citation type="journal article" date="2014" name="Genome Announc.">
        <title>Draft Genome Sequence of Advenella kashmirensis Strain W13003, a Polycyclic Aromatic Hydrocarbon-Degrading Bacterium.</title>
        <authorList>
            <person name="Wang X."/>
            <person name="Jin D."/>
            <person name="Zhou L."/>
            <person name="Wu L."/>
            <person name="An W."/>
            <person name="Zhao L."/>
        </authorList>
    </citation>
    <scope>NUCLEOTIDE SEQUENCE [LARGE SCALE GENOMIC DNA]</scope>
    <source>
        <strain evidence="5 6">W13003</strain>
    </source>
</reference>
<dbReference type="AlphaFoldDB" id="V8QT71"/>
<sequence length="340" mass="36533">MLVLKPGPLSVFQDAGRHGYQAYGAPVCGVMDQVAFRLANALVGNRTLLPVLEMTLSGPQIKFMQDACIAVCGAAFTLECDGRPIALNRPHLIRTGQVLSIGSAPVSNDTPQGQARATLAIAGGIQLNTTMESASTDLKSRMGGFHGRALMKEDRLTLNRKLGPTAVDALAHFLDQFRIYLPAGLGLGSRHHIRVTRGAHWTHFTVNQQTAFLNARYTITPSSDRMGYRLDGPSLQTEAGLQILSEPTAFGTIQIPPDGQPIILMADRQTTGGYPKIANVASVDLPVLARCLPGESIQLSLISLNEARTVFLQREALFAQVHQALAPLGTAMEDAFVRST</sequence>
<keyword evidence="6" id="KW-1185">Reference proteome</keyword>
<evidence type="ECO:0000256" key="1">
    <source>
        <dbReference type="ARBA" id="ARBA00022741"/>
    </source>
</evidence>
<proteinExistence type="predicted"/>
<feature type="domain" description="Carboxyltransferase" evidence="4">
    <location>
        <begin position="22"/>
        <end position="317"/>
    </location>
</feature>
<dbReference type="GO" id="GO:0005524">
    <property type="term" value="F:ATP binding"/>
    <property type="evidence" value="ECO:0007669"/>
    <property type="project" value="UniProtKB-KW"/>
</dbReference>
<dbReference type="PATRIC" id="fig|1424334.3.peg.2024"/>
<dbReference type="SUPFAM" id="SSF50891">
    <property type="entry name" value="Cyclophilin-like"/>
    <property type="match status" value="1"/>
</dbReference>
<evidence type="ECO:0000256" key="3">
    <source>
        <dbReference type="ARBA" id="ARBA00022840"/>
    </source>
</evidence>
<organism evidence="5 6">
    <name type="scientific">Advenella kashmirensis W13003</name>
    <dbReference type="NCBI Taxonomy" id="1424334"/>
    <lineage>
        <taxon>Bacteria</taxon>
        <taxon>Pseudomonadati</taxon>
        <taxon>Pseudomonadota</taxon>
        <taxon>Betaproteobacteria</taxon>
        <taxon>Burkholderiales</taxon>
        <taxon>Alcaligenaceae</taxon>
    </lineage>
</organism>
<keyword evidence="1" id="KW-0547">Nucleotide-binding</keyword>
<gene>
    <name evidence="5" type="ORF">W822_10095</name>
</gene>
<dbReference type="InterPro" id="IPR052708">
    <property type="entry name" value="PxpC"/>
</dbReference>